<organism evidence="1 2">
    <name type="scientific">Hymenobacter canadensis</name>
    <dbReference type="NCBI Taxonomy" id="2999067"/>
    <lineage>
        <taxon>Bacteria</taxon>
        <taxon>Pseudomonadati</taxon>
        <taxon>Bacteroidota</taxon>
        <taxon>Cytophagia</taxon>
        <taxon>Cytophagales</taxon>
        <taxon>Hymenobacteraceae</taxon>
        <taxon>Hymenobacter</taxon>
    </lineage>
</organism>
<gene>
    <name evidence="1" type="ORF">O3303_15770</name>
</gene>
<dbReference type="RefSeq" id="WP_269559341.1">
    <property type="nucleotide sequence ID" value="NZ_CP114767.1"/>
</dbReference>
<evidence type="ECO:0000313" key="1">
    <source>
        <dbReference type="EMBL" id="WBA41265.1"/>
    </source>
</evidence>
<keyword evidence="2" id="KW-1185">Reference proteome</keyword>
<dbReference type="InterPro" id="IPR008969">
    <property type="entry name" value="CarboxyPept-like_regulatory"/>
</dbReference>
<accession>A0ABY7LRB8</accession>
<evidence type="ECO:0000313" key="2">
    <source>
        <dbReference type="Proteomes" id="UP001211005"/>
    </source>
</evidence>
<proteinExistence type="predicted"/>
<dbReference type="Proteomes" id="UP001211005">
    <property type="component" value="Chromosome"/>
</dbReference>
<dbReference type="EMBL" id="CP114767">
    <property type="protein sequence ID" value="WBA41265.1"/>
    <property type="molecule type" value="Genomic_DNA"/>
</dbReference>
<protein>
    <submittedName>
        <fullName evidence="1">Carboxypeptidase-like regulatory domain-containing protein</fullName>
    </submittedName>
</protein>
<name>A0ABY7LRB8_9BACT</name>
<sequence>MPQPLSLSVPQPCSESWAAMTPAAQGRHCAACAKVVIDFTTFSDAEVVALLHRTAAPCGRFREDQLQRVLRPLAEPAPRWRTWLAAAAAVLGLRELAAEQSAGQQPTAPVYTDFLTQDQRKLIRHPQPQVPADSSSQVVRGRVTDASTGEGLPGVTILIQDTRIGTSTNTDGTFELRLSQSHFPTPSTTLSISYIGYQNQAIRWDELQQLALPIELKMATQTLGEIVVTRSYYAKPWHPRSLWNRVRAPFRQ</sequence>
<reference evidence="1 2" key="1">
    <citation type="submission" date="2022-12" db="EMBL/GenBank/DDBJ databases">
        <title>Hymenobacter canadensis sp. nov. isolated from lake water of the Cambridge Bay, Canada.</title>
        <authorList>
            <person name="Kim W.H."/>
            <person name="Lee Y.M."/>
        </authorList>
    </citation>
    <scope>NUCLEOTIDE SEQUENCE [LARGE SCALE GENOMIC DNA]</scope>
    <source>
        <strain evidence="1 2">PAMC 29467</strain>
    </source>
</reference>
<dbReference type="Gene3D" id="2.60.40.1120">
    <property type="entry name" value="Carboxypeptidase-like, regulatory domain"/>
    <property type="match status" value="1"/>
</dbReference>
<dbReference type="SUPFAM" id="SSF49464">
    <property type="entry name" value="Carboxypeptidase regulatory domain-like"/>
    <property type="match status" value="1"/>
</dbReference>
<dbReference type="Pfam" id="PF13715">
    <property type="entry name" value="CarbopepD_reg_2"/>
    <property type="match status" value="1"/>
</dbReference>